<feature type="transmembrane region" description="Helical" evidence="1">
    <location>
        <begin position="20"/>
        <end position="40"/>
    </location>
</feature>
<accession>A0A090IQ27</accession>
<dbReference type="PANTHER" id="PTHR39555:SF1">
    <property type="entry name" value="TYPE IV PILUS INNER MEMBRANE COMPONENT PILO"/>
    <property type="match status" value="1"/>
</dbReference>
<dbReference type="PIRSF" id="PIRSF016482">
    <property type="entry name" value="PilO"/>
    <property type="match status" value="1"/>
</dbReference>
<dbReference type="InterPro" id="IPR007445">
    <property type="entry name" value="PilO"/>
</dbReference>
<dbReference type="HOGENOM" id="CLU_102444_1_0_6"/>
<dbReference type="PANTHER" id="PTHR39555">
    <property type="entry name" value="FIMBRIAL ASSEMBLY PROTEIN PILO-LIKE PROTEIN-RELATED"/>
    <property type="match status" value="1"/>
</dbReference>
<dbReference type="Pfam" id="PF04350">
    <property type="entry name" value="PilO"/>
    <property type="match status" value="1"/>
</dbReference>
<gene>
    <name evidence="2" type="primary">pilO</name>
    <name evidence="2" type="ORF">AWOD_I_0305</name>
</gene>
<protein>
    <submittedName>
        <fullName evidence="2">Fimbrial assembly protein PilO</fullName>
    </submittedName>
</protein>
<dbReference type="AlphaFoldDB" id="A0A090IQ27"/>
<dbReference type="GO" id="GO:0043683">
    <property type="term" value="P:type IV pilus assembly"/>
    <property type="evidence" value="ECO:0007669"/>
    <property type="project" value="InterPro"/>
</dbReference>
<keyword evidence="1" id="KW-0812">Transmembrane</keyword>
<evidence type="ECO:0000313" key="2">
    <source>
        <dbReference type="EMBL" id="CED70400.1"/>
    </source>
</evidence>
<keyword evidence="1" id="KW-1133">Transmembrane helix</keyword>
<dbReference type="InterPro" id="IPR014717">
    <property type="entry name" value="Transl_elong_EF1B/ribsomal_bS6"/>
</dbReference>
<dbReference type="KEGG" id="awd:AWOD_I_0305"/>
<keyword evidence="1" id="KW-0472">Membrane</keyword>
<dbReference type="GeneID" id="28539837"/>
<organism evidence="2 3">
    <name type="scientific">Aliivibrio wodanis</name>
    <dbReference type="NCBI Taxonomy" id="80852"/>
    <lineage>
        <taxon>Bacteria</taxon>
        <taxon>Pseudomonadati</taxon>
        <taxon>Pseudomonadota</taxon>
        <taxon>Gammaproteobacteria</taxon>
        <taxon>Vibrionales</taxon>
        <taxon>Vibrionaceae</taxon>
        <taxon>Aliivibrio</taxon>
    </lineage>
</organism>
<dbReference type="PATRIC" id="fig|80852.17.peg.311"/>
<name>A0A090IQ27_9GAMM</name>
<reference evidence="3" key="1">
    <citation type="submission" date="2014-09" db="EMBL/GenBank/DDBJ databases">
        <authorList>
            <person name="Hjerde E."/>
        </authorList>
    </citation>
    <scope>NUCLEOTIDE SEQUENCE [LARGE SCALE GENOMIC DNA]</scope>
    <source>
        <strain evidence="3">06/09/139</strain>
    </source>
</reference>
<dbReference type="OrthoDB" id="9802133at2"/>
<keyword evidence="3" id="KW-1185">Reference proteome</keyword>
<dbReference type="EMBL" id="LN554846">
    <property type="protein sequence ID" value="CED70400.1"/>
    <property type="molecule type" value="Genomic_DNA"/>
</dbReference>
<proteinExistence type="predicted"/>
<dbReference type="STRING" id="80852.AWOD_I_0305"/>
<evidence type="ECO:0000256" key="1">
    <source>
        <dbReference type="SAM" id="Phobius"/>
    </source>
</evidence>
<sequence length="195" mass="22778">MADWRELDLDEVTEWPLVPQLIVIFLLCLCVYAAGYWFWLKPMGENIEQLKQSEITLKSTVKYKYNQVAAMPKMKEQLNVLNQRYEFLAQQLPAQKELASMLSGINQVGLQNKLTFTRIDWGEKQKKDFLYKLPLNIELTGQYHDIGSFSEAIADLPRIVSLENVDIQRVSTESSTLHFRVMAYTYQFRGKDEEE</sequence>
<dbReference type="Gene3D" id="3.30.70.60">
    <property type="match status" value="1"/>
</dbReference>
<evidence type="ECO:0000313" key="3">
    <source>
        <dbReference type="Proteomes" id="UP000032427"/>
    </source>
</evidence>
<dbReference type="Proteomes" id="UP000032427">
    <property type="component" value="Chromosome 1"/>
</dbReference>
<dbReference type="GO" id="GO:0043107">
    <property type="term" value="P:type IV pilus-dependent motility"/>
    <property type="evidence" value="ECO:0007669"/>
    <property type="project" value="InterPro"/>
</dbReference>